<reference evidence="8" key="3">
    <citation type="submission" date="2025-09" db="UniProtKB">
        <authorList>
            <consortium name="Ensembl"/>
        </authorList>
    </citation>
    <scope>IDENTIFICATION</scope>
</reference>
<dbReference type="Ensembl" id="ENSMGAT00000024505.1">
    <property type="protein sequence ID" value="ENSMGAP00000026330.1"/>
    <property type="gene ID" value="ENSMGAG00000020263.1"/>
</dbReference>
<evidence type="ECO:0000256" key="1">
    <source>
        <dbReference type="ARBA" id="ARBA00004496"/>
    </source>
</evidence>
<protein>
    <recommendedName>
        <fullName evidence="7">Calpain catalytic domain-containing protein</fullName>
    </recommendedName>
</protein>
<keyword evidence="4" id="KW-0677">Repeat</keyword>
<dbReference type="InParanoid" id="A0A803Y3I3"/>
<evidence type="ECO:0000256" key="2">
    <source>
        <dbReference type="ARBA" id="ARBA00007623"/>
    </source>
</evidence>
<dbReference type="GeneTree" id="ENSGT01130000278888"/>
<dbReference type="GO" id="GO:0006508">
    <property type="term" value="P:proteolysis"/>
    <property type="evidence" value="ECO:0007669"/>
    <property type="project" value="InterPro"/>
</dbReference>
<evidence type="ECO:0000256" key="6">
    <source>
        <dbReference type="SAM" id="MobiDB-lite"/>
    </source>
</evidence>
<dbReference type="SUPFAM" id="SSF54001">
    <property type="entry name" value="Cysteine proteinases"/>
    <property type="match status" value="1"/>
</dbReference>
<dbReference type="GO" id="GO:0004198">
    <property type="term" value="F:calcium-dependent cysteine-type endopeptidase activity"/>
    <property type="evidence" value="ECO:0007669"/>
    <property type="project" value="InterPro"/>
</dbReference>
<feature type="domain" description="Calpain catalytic" evidence="7">
    <location>
        <begin position="33"/>
        <end position="85"/>
    </location>
</feature>
<evidence type="ECO:0000256" key="3">
    <source>
        <dbReference type="ARBA" id="ARBA00022490"/>
    </source>
</evidence>
<evidence type="ECO:0000313" key="9">
    <source>
        <dbReference type="Proteomes" id="UP000001645"/>
    </source>
</evidence>
<evidence type="ECO:0000313" key="8">
    <source>
        <dbReference type="Ensembl" id="ENSMGAP00000026330.1"/>
    </source>
</evidence>
<comment type="subcellular location">
    <subcellularLocation>
        <location evidence="1">Cytoplasm</location>
    </subcellularLocation>
</comment>
<evidence type="ECO:0000256" key="4">
    <source>
        <dbReference type="ARBA" id="ARBA00022737"/>
    </source>
</evidence>
<sequence length="85" mass="9424">LQFSEQPSRNNAVRFQGQDYAALRDACLRSGSLFRDETFPPSASSLGFQELGPGSSKTRGVTWKRPTLKEKGGRPNFVPFFTDSP</sequence>
<dbReference type="AlphaFoldDB" id="A0A803Y3I3"/>
<dbReference type="InterPro" id="IPR001300">
    <property type="entry name" value="Peptidase_C2_calpain_cat"/>
</dbReference>
<reference evidence="8" key="2">
    <citation type="submission" date="2025-08" db="UniProtKB">
        <authorList>
            <consortium name="Ensembl"/>
        </authorList>
    </citation>
    <scope>IDENTIFICATION</scope>
</reference>
<keyword evidence="9" id="KW-1185">Reference proteome</keyword>
<proteinExistence type="inferred from homology"/>
<name>A0A803Y3I3_MELGA</name>
<dbReference type="InterPro" id="IPR022684">
    <property type="entry name" value="Calpain_cysteine_protease"/>
</dbReference>
<accession>A0A803Y3I3</accession>
<evidence type="ECO:0000259" key="7">
    <source>
        <dbReference type="PROSITE" id="PS50203"/>
    </source>
</evidence>
<keyword evidence="3" id="KW-0963">Cytoplasm</keyword>
<organism evidence="8 9">
    <name type="scientific">Meleagris gallopavo</name>
    <name type="common">Wild turkey</name>
    <dbReference type="NCBI Taxonomy" id="9103"/>
    <lineage>
        <taxon>Eukaryota</taxon>
        <taxon>Metazoa</taxon>
        <taxon>Chordata</taxon>
        <taxon>Craniata</taxon>
        <taxon>Vertebrata</taxon>
        <taxon>Euteleostomi</taxon>
        <taxon>Archelosauria</taxon>
        <taxon>Archosauria</taxon>
        <taxon>Dinosauria</taxon>
        <taxon>Saurischia</taxon>
        <taxon>Theropoda</taxon>
        <taxon>Coelurosauria</taxon>
        <taxon>Aves</taxon>
        <taxon>Neognathae</taxon>
        <taxon>Galloanserae</taxon>
        <taxon>Galliformes</taxon>
        <taxon>Phasianidae</taxon>
        <taxon>Meleagridinae</taxon>
        <taxon>Meleagris</taxon>
    </lineage>
</organism>
<feature type="region of interest" description="Disordered" evidence="6">
    <location>
        <begin position="43"/>
        <end position="75"/>
    </location>
</feature>
<dbReference type="Proteomes" id="UP000001645">
    <property type="component" value="Unplaced"/>
</dbReference>
<dbReference type="PANTHER" id="PTHR10183:SF284">
    <property type="entry name" value="CALPAIN-1 CATALYTIC SUBUNIT"/>
    <property type="match status" value="1"/>
</dbReference>
<evidence type="ECO:0000256" key="5">
    <source>
        <dbReference type="PROSITE-ProRule" id="PRU00239"/>
    </source>
</evidence>
<comment type="caution">
    <text evidence="5">Lacks conserved residue(s) required for the propagation of feature annotation.</text>
</comment>
<dbReference type="GO" id="GO:0005737">
    <property type="term" value="C:cytoplasm"/>
    <property type="evidence" value="ECO:0007669"/>
    <property type="project" value="TreeGrafter"/>
</dbReference>
<dbReference type="PANTHER" id="PTHR10183">
    <property type="entry name" value="CALPAIN"/>
    <property type="match status" value="1"/>
</dbReference>
<dbReference type="PROSITE" id="PS50203">
    <property type="entry name" value="CALPAIN_CAT"/>
    <property type="match status" value="1"/>
</dbReference>
<reference evidence="8" key="1">
    <citation type="journal article" date="2010" name="PLoS Biol.">
        <title>Multi-platform next-generation sequencing of the domestic turkey (Meleagris gallopavo): genome assembly and analysis.</title>
        <authorList>
            <person name="Dalloul R.A."/>
            <person name="Long J.A."/>
            <person name="Zimin A.V."/>
            <person name="Aslam L."/>
            <person name="Beal K."/>
            <person name="Blomberg L.A."/>
            <person name="Bouffard P."/>
            <person name="Burt D.W."/>
            <person name="Crasta O."/>
            <person name="Crooijmans R.P."/>
            <person name="Cooper K."/>
            <person name="Coulombe R.A."/>
            <person name="De S."/>
            <person name="Delany M.E."/>
            <person name="Dodgson J.B."/>
            <person name="Dong J.J."/>
            <person name="Evans C."/>
            <person name="Frederickson K.M."/>
            <person name="Flicek P."/>
            <person name="Florea L."/>
            <person name="Folkerts O."/>
            <person name="Groenen M.A."/>
            <person name="Harkins T.T."/>
            <person name="Herrero J."/>
            <person name="Hoffmann S."/>
            <person name="Megens H.J."/>
            <person name="Jiang A."/>
            <person name="de Jong P."/>
            <person name="Kaiser P."/>
            <person name="Kim H."/>
            <person name="Kim K.W."/>
            <person name="Kim S."/>
            <person name="Langenberger D."/>
            <person name="Lee M.K."/>
            <person name="Lee T."/>
            <person name="Mane S."/>
            <person name="Marcais G."/>
            <person name="Marz M."/>
            <person name="McElroy A.P."/>
            <person name="Modise T."/>
            <person name="Nefedov M."/>
            <person name="Notredame C."/>
            <person name="Paton I.R."/>
            <person name="Payne W.S."/>
            <person name="Pertea G."/>
            <person name="Prickett D."/>
            <person name="Puiu D."/>
            <person name="Qioa D."/>
            <person name="Raineri E."/>
            <person name="Ruffier M."/>
            <person name="Salzberg S.L."/>
            <person name="Schatz M.C."/>
            <person name="Scheuring C."/>
            <person name="Schmidt C.J."/>
            <person name="Schroeder S."/>
            <person name="Searle S.M."/>
            <person name="Smith E.J."/>
            <person name="Smith J."/>
            <person name="Sonstegard T.S."/>
            <person name="Stadler P.F."/>
            <person name="Tafer H."/>
            <person name="Tu Z.J."/>
            <person name="Van Tassell C.P."/>
            <person name="Vilella A.J."/>
            <person name="Williams K.P."/>
            <person name="Yorke J.A."/>
            <person name="Zhang L."/>
            <person name="Zhang H.B."/>
            <person name="Zhang X."/>
            <person name="Zhang Y."/>
            <person name="Reed K.M."/>
        </authorList>
    </citation>
    <scope>NUCLEOTIDE SEQUENCE [LARGE SCALE GENOMIC DNA]</scope>
</reference>
<dbReference type="InterPro" id="IPR038765">
    <property type="entry name" value="Papain-like_cys_pep_sf"/>
</dbReference>
<comment type="similarity">
    <text evidence="2">Belongs to the peptidase C2 family.</text>
</comment>